<comment type="caution">
    <text evidence="3">The sequence shown here is derived from an EMBL/GenBank/DDBJ whole genome shotgun (WGS) entry which is preliminary data.</text>
</comment>
<dbReference type="RefSeq" id="WP_095719003.1">
    <property type="nucleotide sequence ID" value="NZ_BAAAHZ010000013.1"/>
</dbReference>
<dbReference type="AlphaFoldDB" id="A0A2A2WM28"/>
<dbReference type="Pfam" id="PF00501">
    <property type="entry name" value="AMP-binding"/>
    <property type="match status" value="1"/>
</dbReference>
<feature type="domain" description="AMP-binding enzyme C-terminal" evidence="2">
    <location>
        <begin position="434"/>
        <end position="509"/>
    </location>
</feature>
<feature type="domain" description="AMP-dependent synthetase/ligase" evidence="1">
    <location>
        <begin position="21"/>
        <end position="384"/>
    </location>
</feature>
<dbReference type="CDD" id="cd17631">
    <property type="entry name" value="FACL_FadD13-like"/>
    <property type="match status" value="1"/>
</dbReference>
<reference evidence="4" key="1">
    <citation type="submission" date="2017-09" db="EMBL/GenBank/DDBJ databases">
        <authorList>
            <person name="Zhang Y."/>
            <person name="Huang X."/>
            <person name="Liu J."/>
            <person name="Lu L."/>
            <person name="Peng K."/>
        </authorList>
    </citation>
    <scope>NUCLEOTIDE SEQUENCE [LARGE SCALE GENOMIC DNA]</scope>
    <source>
        <strain evidence="4">S-XJ-1</strain>
    </source>
</reference>
<dbReference type="OrthoDB" id="9803968at2"/>
<dbReference type="Gene3D" id="3.40.50.12780">
    <property type="entry name" value="N-terminal domain of ligase-like"/>
    <property type="match status" value="1"/>
</dbReference>
<dbReference type="InterPro" id="IPR025110">
    <property type="entry name" value="AMP-bd_C"/>
</dbReference>
<organism evidence="3 4">
    <name type="scientific">Dietzia natronolimnaea</name>
    <dbReference type="NCBI Taxonomy" id="161920"/>
    <lineage>
        <taxon>Bacteria</taxon>
        <taxon>Bacillati</taxon>
        <taxon>Actinomycetota</taxon>
        <taxon>Actinomycetes</taxon>
        <taxon>Mycobacteriales</taxon>
        <taxon>Dietziaceae</taxon>
        <taxon>Dietzia</taxon>
    </lineage>
</organism>
<dbReference type="NCBIfam" id="NF006182">
    <property type="entry name" value="PRK08316.1"/>
    <property type="match status" value="1"/>
</dbReference>
<dbReference type="PROSITE" id="PS00455">
    <property type="entry name" value="AMP_BINDING"/>
    <property type="match status" value="1"/>
</dbReference>
<dbReference type="Pfam" id="PF13193">
    <property type="entry name" value="AMP-binding_C"/>
    <property type="match status" value="1"/>
</dbReference>
<gene>
    <name evidence="3" type="ORF">CEY15_14285</name>
</gene>
<sequence>MTTPPRFPGPAVSSATVDAVLRRAAARFPDRVALTFAERRWTYAALDSAVDRVATTLAGQGLEDGARVAGYGVNSDAYLIGFLATSRAGFTHVPVNYALTGGELEYLLTDSGASLVLVDPAQAATLSDVLETMPGLRSLPLLPREGETADGTVLGSATDDSPCTPVQSPSTGDDLAQLLYTSGTTSRPKGAMMTHSALVHEYVSCILALDLTADDEPLVTMPLYHSAAMHVFALPYLSLGATVHLMAAPDITEILRRVEVDRIGSLFLAPTVWVPLASHPDLESRDLSSLRKAQYGASIMPVTVLQRLRGKYPDLGFYNCFGQSEIGPLATVLRPEEHDARPASAGRPVFFVDARVVDETGAEVADGERGEVVYRSPQLCTGYWNKPDATAEAFRDGWFHSGDLVVRDPEGFIEVVDRIKDVINTGGVLVASREVEDAVYQDERVAEVAVIGTPDDKWIEAVTAIVVLRDDVHATESEIIDGTRAHLAPFKVPKRVVFVDELPRNQSGKLLKRELRQS</sequence>
<dbReference type="InterPro" id="IPR050237">
    <property type="entry name" value="ATP-dep_AMP-bd_enzyme"/>
</dbReference>
<dbReference type="EMBL" id="NTGA01000026">
    <property type="protein sequence ID" value="PAY22266.1"/>
    <property type="molecule type" value="Genomic_DNA"/>
</dbReference>
<evidence type="ECO:0000313" key="4">
    <source>
        <dbReference type="Proteomes" id="UP000218810"/>
    </source>
</evidence>
<name>A0A2A2WM28_9ACTN</name>
<dbReference type="InterPro" id="IPR042099">
    <property type="entry name" value="ANL_N_sf"/>
</dbReference>
<dbReference type="GO" id="GO:0016877">
    <property type="term" value="F:ligase activity, forming carbon-sulfur bonds"/>
    <property type="evidence" value="ECO:0007669"/>
    <property type="project" value="UniProtKB-ARBA"/>
</dbReference>
<dbReference type="Proteomes" id="UP000218810">
    <property type="component" value="Unassembled WGS sequence"/>
</dbReference>
<dbReference type="InterPro" id="IPR020845">
    <property type="entry name" value="AMP-binding_CS"/>
</dbReference>
<proteinExistence type="predicted"/>
<dbReference type="PANTHER" id="PTHR43767:SF7">
    <property type="entry name" value="MEDIUM_LONG-CHAIN-FATTY-ACID--COA LIGASE FADD8"/>
    <property type="match status" value="1"/>
</dbReference>
<accession>A0A2A2WM28</accession>
<dbReference type="InterPro" id="IPR045851">
    <property type="entry name" value="AMP-bd_C_sf"/>
</dbReference>
<evidence type="ECO:0000313" key="3">
    <source>
        <dbReference type="EMBL" id="PAY22266.1"/>
    </source>
</evidence>
<keyword evidence="4" id="KW-1185">Reference proteome</keyword>
<evidence type="ECO:0000259" key="1">
    <source>
        <dbReference type="Pfam" id="PF00501"/>
    </source>
</evidence>
<dbReference type="Gene3D" id="3.30.300.30">
    <property type="match status" value="1"/>
</dbReference>
<dbReference type="InterPro" id="IPR000873">
    <property type="entry name" value="AMP-dep_synth/lig_dom"/>
</dbReference>
<dbReference type="SUPFAM" id="SSF56801">
    <property type="entry name" value="Acetyl-CoA synthetase-like"/>
    <property type="match status" value="1"/>
</dbReference>
<protein>
    <submittedName>
        <fullName evidence="3">Acyl-CoA synthetase</fullName>
    </submittedName>
</protein>
<evidence type="ECO:0000259" key="2">
    <source>
        <dbReference type="Pfam" id="PF13193"/>
    </source>
</evidence>
<dbReference type="PANTHER" id="PTHR43767">
    <property type="entry name" value="LONG-CHAIN-FATTY-ACID--COA LIGASE"/>
    <property type="match status" value="1"/>
</dbReference>